<keyword evidence="1 5" id="KW-0489">Methyltransferase</keyword>
<name>A0A1E3VRE5_9HYPH</name>
<organism evidence="6 7">
    <name type="scientific">Methyloceanibacter marginalis</name>
    <dbReference type="NCBI Taxonomy" id="1774971"/>
    <lineage>
        <taxon>Bacteria</taxon>
        <taxon>Pseudomonadati</taxon>
        <taxon>Pseudomonadota</taxon>
        <taxon>Alphaproteobacteria</taxon>
        <taxon>Hyphomicrobiales</taxon>
        <taxon>Hyphomicrobiaceae</taxon>
        <taxon>Methyloceanibacter</taxon>
    </lineage>
</organism>
<evidence type="ECO:0000256" key="4">
    <source>
        <dbReference type="ARBA" id="ARBA00022691"/>
    </source>
</evidence>
<evidence type="ECO:0000256" key="2">
    <source>
        <dbReference type="ARBA" id="ARBA00022679"/>
    </source>
</evidence>
<keyword evidence="3 5" id="KW-0831">Ubiquinone biosynthesis</keyword>
<dbReference type="GO" id="GO:0061542">
    <property type="term" value="F:3-demethylubiquinol 3-O-methyltransferase activity"/>
    <property type="evidence" value="ECO:0007669"/>
    <property type="project" value="UniProtKB-UniRule"/>
</dbReference>
<feature type="binding site" evidence="5">
    <location>
        <position position="138"/>
    </location>
    <ligand>
        <name>S-adenosyl-L-methionine</name>
        <dbReference type="ChEBI" id="CHEBI:59789"/>
    </ligand>
</feature>
<dbReference type="OrthoDB" id="9801538at2"/>
<dbReference type="EMBL" id="LPWD01000461">
    <property type="protein sequence ID" value="ODR96095.1"/>
    <property type="molecule type" value="Genomic_DNA"/>
</dbReference>
<feature type="binding site" evidence="5">
    <location>
        <position position="95"/>
    </location>
    <ligand>
        <name>S-adenosyl-L-methionine</name>
        <dbReference type="ChEBI" id="CHEBI:59789"/>
    </ligand>
</feature>
<dbReference type="GO" id="GO:0032259">
    <property type="term" value="P:methylation"/>
    <property type="evidence" value="ECO:0007669"/>
    <property type="project" value="UniProtKB-KW"/>
</dbReference>
<dbReference type="RefSeq" id="WP_069625126.1">
    <property type="nucleotide sequence ID" value="NZ_LPWD01000461.1"/>
</dbReference>
<keyword evidence="4 5" id="KW-0949">S-adenosyl-L-methionine</keyword>
<keyword evidence="7" id="KW-1185">Reference proteome</keyword>
<dbReference type="GO" id="GO:0010420">
    <property type="term" value="F:polyprenyldihydroxybenzoate methyltransferase activity"/>
    <property type="evidence" value="ECO:0007669"/>
    <property type="project" value="InterPro"/>
</dbReference>
<comment type="function">
    <text evidence="5">O-methyltransferase that catalyzes the 2 O-methylation steps in the ubiquinone biosynthetic pathway.</text>
</comment>
<dbReference type="PANTHER" id="PTHR43464:SF19">
    <property type="entry name" value="UBIQUINONE BIOSYNTHESIS O-METHYLTRANSFERASE, MITOCHONDRIAL"/>
    <property type="match status" value="1"/>
</dbReference>
<evidence type="ECO:0000313" key="7">
    <source>
        <dbReference type="Proteomes" id="UP000095042"/>
    </source>
</evidence>
<evidence type="ECO:0000313" key="6">
    <source>
        <dbReference type="EMBL" id="ODR96095.1"/>
    </source>
</evidence>
<dbReference type="SUPFAM" id="SSF53335">
    <property type="entry name" value="S-adenosyl-L-methionine-dependent methyltransferases"/>
    <property type="match status" value="1"/>
</dbReference>
<dbReference type="CDD" id="cd02440">
    <property type="entry name" value="AdoMet_MTases"/>
    <property type="match status" value="1"/>
</dbReference>
<evidence type="ECO:0000256" key="3">
    <source>
        <dbReference type="ARBA" id="ARBA00022688"/>
    </source>
</evidence>
<dbReference type="InterPro" id="IPR029063">
    <property type="entry name" value="SAM-dependent_MTases_sf"/>
</dbReference>
<dbReference type="GO" id="GO:0102208">
    <property type="term" value="F:2-polyprenyl-6-hydroxyphenol methylase activity"/>
    <property type="evidence" value="ECO:0007669"/>
    <property type="project" value="UniProtKB-EC"/>
</dbReference>
<dbReference type="NCBIfam" id="TIGR01983">
    <property type="entry name" value="UbiG"/>
    <property type="match status" value="1"/>
</dbReference>
<comment type="pathway">
    <text evidence="5">Cofactor biosynthesis; ubiquinone biosynthesis.</text>
</comment>
<gene>
    <name evidence="5" type="primary">ubiG</name>
    <name evidence="6" type="ORF">AUC71_04655</name>
</gene>
<dbReference type="InterPro" id="IPR010233">
    <property type="entry name" value="UbiG_MeTrfase"/>
</dbReference>
<reference evidence="6 7" key="1">
    <citation type="journal article" date="2016" name="Environ. Microbiol.">
        <title>New Methyloceanibacter diversity from North Sea sediments includes methanotroph containing solely the soluble methane monooxygenase.</title>
        <authorList>
            <person name="Vekeman B."/>
            <person name="Kerckhof F.M."/>
            <person name="Cremers G."/>
            <person name="de Vos P."/>
            <person name="Vandamme P."/>
            <person name="Boon N."/>
            <person name="Op den Camp H.J."/>
            <person name="Heylen K."/>
        </authorList>
    </citation>
    <scope>NUCLEOTIDE SEQUENCE [LARGE SCALE GENOMIC DNA]</scope>
    <source>
        <strain evidence="6 7">R-67177</strain>
    </source>
</reference>
<feature type="binding site" evidence="5">
    <location>
        <position position="43"/>
    </location>
    <ligand>
        <name>S-adenosyl-L-methionine</name>
        <dbReference type="ChEBI" id="CHEBI:59789"/>
    </ligand>
</feature>
<comment type="catalytic activity">
    <reaction evidence="5">
        <text>a 3-(all-trans-polyprenyl)benzene-1,2-diol + S-adenosyl-L-methionine = a 2-methoxy-6-(all-trans-polyprenyl)phenol + S-adenosyl-L-homocysteine + H(+)</text>
        <dbReference type="Rhea" id="RHEA:31411"/>
        <dbReference type="Rhea" id="RHEA-COMP:9550"/>
        <dbReference type="Rhea" id="RHEA-COMP:9551"/>
        <dbReference type="ChEBI" id="CHEBI:15378"/>
        <dbReference type="ChEBI" id="CHEBI:57856"/>
        <dbReference type="ChEBI" id="CHEBI:59789"/>
        <dbReference type="ChEBI" id="CHEBI:62729"/>
        <dbReference type="ChEBI" id="CHEBI:62731"/>
        <dbReference type="EC" id="2.1.1.222"/>
    </reaction>
</comment>
<dbReference type="AlphaFoldDB" id="A0A1E3VRE5"/>
<feature type="binding site" evidence="5">
    <location>
        <position position="74"/>
    </location>
    <ligand>
        <name>S-adenosyl-L-methionine</name>
        <dbReference type="ChEBI" id="CHEBI:59789"/>
    </ligand>
</feature>
<sequence length="251" mass="26904">MTAAPTNSATLDRDEVARFAKLADEWWDEKGPFRPLHKITPTRLTYLRDRLCAHFGRDPKAPPSLTGLSVLDIGCGGGLVAEPLTRLGAEVTGIDPAEETIEAAKAHAGGAGLQIAYEATTAEALAEAGRQFDAVLLLEVVEHVPDVPAFLKRIAPLVAPGGLVILSTLNRTFKAYALAIVGAEYILRWVPAGTIQWERFVRPDELKAALSGAGLSLSDTTGMVYDPLGDHWSLSRDTDVNYFVTATKKAG</sequence>
<comment type="catalytic activity">
    <reaction evidence="5">
        <text>a 3-demethylubiquinol + S-adenosyl-L-methionine = a ubiquinol + S-adenosyl-L-homocysteine + H(+)</text>
        <dbReference type="Rhea" id="RHEA:44380"/>
        <dbReference type="Rhea" id="RHEA-COMP:9566"/>
        <dbReference type="Rhea" id="RHEA-COMP:10914"/>
        <dbReference type="ChEBI" id="CHEBI:15378"/>
        <dbReference type="ChEBI" id="CHEBI:17976"/>
        <dbReference type="ChEBI" id="CHEBI:57856"/>
        <dbReference type="ChEBI" id="CHEBI:59789"/>
        <dbReference type="ChEBI" id="CHEBI:84422"/>
        <dbReference type="EC" id="2.1.1.64"/>
    </reaction>
</comment>
<dbReference type="PANTHER" id="PTHR43464">
    <property type="entry name" value="METHYLTRANSFERASE"/>
    <property type="match status" value="1"/>
</dbReference>
<protein>
    <recommendedName>
        <fullName evidence="5">Ubiquinone biosynthesis O-methyltransferase</fullName>
    </recommendedName>
    <alternativeName>
        <fullName evidence="5">2-polyprenyl-6-hydroxyphenol methylase</fullName>
        <ecNumber evidence="5">2.1.1.222</ecNumber>
    </alternativeName>
    <alternativeName>
        <fullName evidence="5">3-demethylubiquinone 3-O-methyltransferase</fullName>
        <ecNumber evidence="5">2.1.1.64</ecNumber>
    </alternativeName>
</protein>
<dbReference type="UniPathway" id="UPA00232"/>
<dbReference type="HAMAP" id="MF_00472">
    <property type="entry name" value="UbiG"/>
    <property type="match status" value="1"/>
</dbReference>
<dbReference type="Gene3D" id="3.40.50.150">
    <property type="entry name" value="Vaccinia Virus protein VP39"/>
    <property type="match status" value="1"/>
</dbReference>
<proteinExistence type="inferred from homology"/>
<comment type="caution">
    <text evidence="6">The sequence shown here is derived from an EMBL/GenBank/DDBJ whole genome shotgun (WGS) entry which is preliminary data.</text>
</comment>
<keyword evidence="2 5" id="KW-0808">Transferase</keyword>
<evidence type="ECO:0000256" key="5">
    <source>
        <dbReference type="HAMAP-Rule" id="MF_00472"/>
    </source>
</evidence>
<comment type="similarity">
    <text evidence="5">Belongs to the methyltransferase superfamily. UbiG/COQ3 family.</text>
</comment>
<dbReference type="Proteomes" id="UP000095042">
    <property type="component" value="Unassembled WGS sequence"/>
</dbReference>
<dbReference type="EC" id="2.1.1.64" evidence="5"/>
<dbReference type="Pfam" id="PF13489">
    <property type="entry name" value="Methyltransf_23"/>
    <property type="match status" value="1"/>
</dbReference>
<evidence type="ECO:0000256" key="1">
    <source>
        <dbReference type="ARBA" id="ARBA00022603"/>
    </source>
</evidence>
<dbReference type="EC" id="2.1.1.222" evidence="5"/>
<accession>A0A1E3VRE5</accession>